<dbReference type="KEGG" id="esg:EsVE80_16240"/>
<protein>
    <submittedName>
        <fullName evidence="1">Uncharacterized protein</fullName>
    </submittedName>
</protein>
<keyword evidence="2" id="KW-1185">Reference proteome</keyword>
<accession>A0A679IMT0</accession>
<reference evidence="1 2" key="1">
    <citation type="submission" date="2020-02" db="EMBL/GenBank/DDBJ databases">
        <title>Characterization of vanA genotype vancomycin-resistant Enterococcus saigonensis VE80.</title>
        <authorList>
            <person name="Harada T."/>
            <person name="Motooka D."/>
            <person name="Nakamura S."/>
            <person name="Yamamoto Y."/>
            <person name="Kawahara R."/>
            <person name="Kawatsu K."/>
        </authorList>
    </citation>
    <scope>NUCLEOTIDE SEQUENCE [LARGE SCALE GENOMIC DNA]</scope>
    <source>
        <strain evidence="1 2">VE80</strain>
    </source>
</reference>
<sequence>MVSGHQILYHYSNLLDHLFESFALYGYGQIRKDAVPMVEKLRQDKLSNQRLKVQV</sequence>
<evidence type="ECO:0000313" key="2">
    <source>
        <dbReference type="Proteomes" id="UP000502998"/>
    </source>
</evidence>
<dbReference type="Proteomes" id="UP000502998">
    <property type="component" value="Chromosome"/>
</dbReference>
<dbReference type="AlphaFoldDB" id="A0A679IMT0"/>
<evidence type="ECO:0000313" key="1">
    <source>
        <dbReference type="EMBL" id="BCA86101.1"/>
    </source>
</evidence>
<name>A0A679IMT0_9ENTE</name>
<proteinExistence type="predicted"/>
<gene>
    <name evidence="1" type="ORF">EsVE80_16240</name>
</gene>
<organism evidence="1 2">
    <name type="scientific">Enterococcus saigonensis</name>
    <dbReference type="NCBI Taxonomy" id="1805431"/>
    <lineage>
        <taxon>Bacteria</taxon>
        <taxon>Bacillati</taxon>
        <taxon>Bacillota</taxon>
        <taxon>Bacilli</taxon>
        <taxon>Lactobacillales</taxon>
        <taxon>Enterococcaceae</taxon>
        <taxon>Enterococcus</taxon>
    </lineage>
</organism>
<dbReference type="EMBL" id="AP022822">
    <property type="protein sequence ID" value="BCA86101.1"/>
    <property type="molecule type" value="Genomic_DNA"/>
</dbReference>